<sequence length="236" mass="26909">MIEGKDILKKNILFRGLTDDEIDRMINYLNGKVVQIPKGNILKNEGDMMENICVVLSGDIYAQRVDENGVNCIIQIFNPGDSFGEMNAIGGYPMNVSLMAKDDSSVLCLSAGSLFRHEEHVSPFAAKVFHNLSLVLARKAYYMSDKLTDRIHRTTRQRIQDYLSEQYHINEQREFTIPLDRQDLADYLFVDRSAMSKELGKMKEEGLISFDKADFKLMISMPITDKKPEPEENSGK</sequence>
<reference evidence="5 6" key="1">
    <citation type="submission" date="2020-10" db="EMBL/GenBank/DDBJ databases">
        <title>ChiBAC.</title>
        <authorList>
            <person name="Zenner C."/>
            <person name="Hitch T.C.A."/>
            <person name="Clavel T."/>
        </authorList>
    </citation>
    <scope>NUCLEOTIDE SEQUENCE [LARGE SCALE GENOMIC DNA]</scope>
    <source>
        <strain evidence="5 6">DSM 108706</strain>
    </source>
</reference>
<dbReference type="PROSITE" id="PS50042">
    <property type="entry name" value="CNMP_BINDING_3"/>
    <property type="match status" value="1"/>
</dbReference>
<name>A0ABR9QYI0_9FIRM</name>
<feature type="domain" description="Cyclic nucleotide-binding" evidence="4">
    <location>
        <begin position="13"/>
        <end position="110"/>
    </location>
</feature>
<dbReference type="SUPFAM" id="SSF51206">
    <property type="entry name" value="cAMP-binding domain-like"/>
    <property type="match status" value="1"/>
</dbReference>
<dbReference type="RefSeq" id="WP_226385604.1">
    <property type="nucleotide sequence ID" value="NZ_JADCKA010000012.1"/>
</dbReference>
<evidence type="ECO:0000256" key="1">
    <source>
        <dbReference type="ARBA" id="ARBA00023015"/>
    </source>
</evidence>
<evidence type="ECO:0000313" key="6">
    <source>
        <dbReference type="Proteomes" id="UP001516588"/>
    </source>
</evidence>
<comment type="caution">
    <text evidence="5">The sequence shown here is derived from an EMBL/GenBank/DDBJ whole genome shotgun (WGS) entry which is preliminary data.</text>
</comment>
<organism evidence="5 6">
    <name type="scientific">Gallibacter intestinalis</name>
    <dbReference type="NCBI Taxonomy" id="2779356"/>
    <lineage>
        <taxon>Bacteria</taxon>
        <taxon>Bacillati</taxon>
        <taxon>Bacillota</taxon>
        <taxon>Clostridia</taxon>
        <taxon>Eubacteriales</taxon>
        <taxon>Eubacteriaceae</taxon>
        <taxon>Gallibacter</taxon>
    </lineage>
</organism>
<dbReference type="SUPFAM" id="SSF46785">
    <property type="entry name" value="Winged helix' DNA-binding domain"/>
    <property type="match status" value="1"/>
</dbReference>
<dbReference type="Gene3D" id="2.60.120.10">
    <property type="entry name" value="Jelly Rolls"/>
    <property type="match status" value="1"/>
</dbReference>
<keyword evidence="6" id="KW-1185">Reference proteome</keyword>
<dbReference type="InterPro" id="IPR018490">
    <property type="entry name" value="cNMP-bd_dom_sf"/>
</dbReference>
<dbReference type="InterPro" id="IPR036390">
    <property type="entry name" value="WH_DNA-bd_sf"/>
</dbReference>
<dbReference type="Pfam" id="PF13545">
    <property type="entry name" value="HTH_Crp_2"/>
    <property type="match status" value="1"/>
</dbReference>
<evidence type="ECO:0000256" key="2">
    <source>
        <dbReference type="ARBA" id="ARBA00023125"/>
    </source>
</evidence>
<dbReference type="Proteomes" id="UP001516588">
    <property type="component" value="Unassembled WGS sequence"/>
</dbReference>
<dbReference type="EMBL" id="JADCKA010000012">
    <property type="protein sequence ID" value="MBE5035958.1"/>
    <property type="molecule type" value="Genomic_DNA"/>
</dbReference>
<keyword evidence="1" id="KW-0805">Transcription regulation</keyword>
<evidence type="ECO:0000313" key="5">
    <source>
        <dbReference type="EMBL" id="MBE5035958.1"/>
    </source>
</evidence>
<proteinExistence type="predicted"/>
<dbReference type="Pfam" id="PF00027">
    <property type="entry name" value="cNMP_binding"/>
    <property type="match status" value="1"/>
</dbReference>
<protein>
    <submittedName>
        <fullName evidence="5">Crp/Fnr family transcriptional regulator</fullName>
    </submittedName>
</protein>
<accession>A0ABR9QYI0</accession>
<keyword evidence="3" id="KW-0804">Transcription</keyword>
<evidence type="ECO:0000259" key="4">
    <source>
        <dbReference type="PROSITE" id="PS50042"/>
    </source>
</evidence>
<evidence type="ECO:0000256" key="3">
    <source>
        <dbReference type="ARBA" id="ARBA00023163"/>
    </source>
</evidence>
<gene>
    <name evidence="5" type="ORF">INF20_06695</name>
</gene>
<dbReference type="SMART" id="SM00100">
    <property type="entry name" value="cNMP"/>
    <property type="match status" value="1"/>
</dbReference>
<dbReference type="InterPro" id="IPR014710">
    <property type="entry name" value="RmlC-like_jellyroll"/>
</dbReference>
<dbReference type="InterPro" id="IPR000595">
    <property type="entry name" value="cNMP-bd_dom"/>
</dbReference>
<dbReference type="InterPro" id="IPR012318">
    <property type="entry name" value="HTH_CRP"/>
</dbReference>
<keyword evidence="2" id="KW-0238">DNA-binding</keyword>
<dbReference type="CDD" id="cd00038">
    <property type="entry name" value="CAP_ED"/>
    <property type="match status" value="1"/>
</dbReference>